<evidence type="ECO:0000256" key="1">
    <source>
        <dbReference type="ARBA" id="ARBA00006420"/>
    </source>
</evidence>
<evidence type="ECO:0000313" key="4">
    <source>
        <dbReference type="Proteomes" id="UP000608754"/>
    </source>
</evidence>
<dbReference type="Gene3D" id="3.30.300.130">
    <property type="entry name" value="Fe-S cluster assembly (FSCA)"/>
    <property type="match status" value="1"/>
</dbReference>
<feature type="domain" description="NIF system FeS cluster assembly NifU C-terminal" evidence="2">
    <location>
        <begin position="10"/>
        <end position="75"/>
    </location>
</feature>
<accession>A0A8J7FW52</accession>
<dbReference type="EMBL" id="JADGIK010000005">
    <property type="protein sequence ID" value="MBF0597611.1"/>
    <property type="molecule type" value="Genomic_DNA"/>
</dbReference>
<reference evidence="3" key="1">
    <citation type="submission" date="2020-10" db="EMBL/GenBank/DDBJ databases">
        <authorList>
            <person name="Lu T."/>
            <person name="Wang Q."/>
            <person name="Han X."/>
        </authorList>
    </citation>
    <scope>NUCLEOTIDE SEQUENCE</scope>
    <source>
        <strain evidence="3">WQ 117</strain>
    </source>
</reference>
<dbReference type="PANTHER" id="PTHR11178">
    <property type="entry name" value="IRON-SULFUR CLUSTER SCAFFOLD PROTEIN NFU-RELATED"/>
    <property type="match status" value="1"/>
</dbReference>
<name>A0A8J7FW52_9FLAO</name>
<sequence>MTAEEKYLEVEKALAEIRPFLNSDGGDIELLSVENNIVRVRLTGACIACSVNQMTLKSGVEMTIKKYVPEIVQVINVSPLETSTEAVDIDNLDINDIIEG</sequence>
<dbReference type="AlphaFoldDB" id="A0A8J7FW52"/>
<protein>
    <submittedName>
        <fullName evidence="3">NifU family protein</fullName>
    </submittedName>
</protein>
<dbReference type="Pfam" id="PF01106">
    <property type="entry name" value="NifU"/>
    <property type="match status" value="1"/>
</dbReference>
<dbReference type="InterPro" id="IPR001075">
    <property type="entry name" value="NIF_FeS_clus_asmbl_NifU_C"/>
</dbReference>
<evidence type="ECO:0000313" key="3">
    <source>
        <dbReference type="EMBL" id="MBF0597611.1"/>
    </source>
</evidence>
<keyword evidence="4" id="KW-1185">Reference proteome</keyword>
<comment type="similarity">
    <text evidence="1">Belongs to the NifU family.</text>
</comment>
<dbReference type="SUPFAM" id="SSF117916">
    <property type="entry name" value="Fe-S cluster assembly (FSCA) domain-like"/>
    <property type="match status" value="1"/>
</dbReference>
<dbReference type="GO" id="GO:0051536">
    <property type="term" value="F:iron-sulfur cluster binding"/>
    <property type="evidence" value="ECO:0007669"/>
    <property type="project" value="InterPro"/>
</dbReference>
<evidence type="ECO:0000259" key="2">
    <source>
        <dbReference type="Pfam" id="PF01106"/>
    </source>
</evidence>
<dbReference type="Proteomes" id="UP000608754">
    <property type="component" value="Unassembled WGS sequence"/>
</dbReference>
<dbReference type="GO" id="GO:0005506">
    <property type="term" value="F:iron ion binding"/>
    <property type="evidence" value="ECO:0007669"/>
    <property type="project" value="InterPro"/>
</dbReference>
<dbReference type="GO" id="GO:0016226">
    <property type="term" value="P:iron-sulfur cluster assembly"/>
    <property type="evidence" value="ECO:0007669"/>
    <property type="project" value="InterPro"/>
</dbReference>
<organism evidence="3 4">
    <name type="scientific">Faecalibacter rhinopitheci</name>
    <dbReference type="NCBI Taxonomy" id="2779678"/>
    <lineage>
        <taxon>Bacteria</taxon>
        <taxon>Pseudomonadati</taxon>
        <taxon>Bacteroidota</taxon>
        <taxon>Flavobacteriia</taxon>
        <taxon>Flavobacteriales</taxon>
        <taxon>Weeksellaceae</taxon>
        <taxon>Faecalibacter</taxon>
    </lineage>
</organism>
<dbReference type="InterPro" id="IPR034904">
    <property type="entry name" value="FSCA_dom_sf"/>
</dbReference>
<dbReference type="PANTHER" id="PTHR11178:SF25">
    <property type="entry name" value="NIFU-LIKE PROTEIN 3, CHLOROPLASTIC"/>
    <property type="match status" value="1"/>
</dbReference>
<proteinExistence type="inferred from homology"/>
<comment type="caution">
    <text evidence="3">The sequence shown here is derived from an EMBL/GenBank/DDBJ whole genome shotgun (WGS) entry which is preliminary data.</text>
</comment>
<gene>
    <name evidence="3" type="ORF">IM532_09155</name>
</gene>